<dbReference type="SUPFAM" id="SSF51197">
    <property type="entry name" value="Clavaminate synthase-like"/>
    <property type="match status" value="1"/>
</dbReference>
<dbReference type="InterPro" id="IPR005123">
    <property type="entry name" value="Oxoglu/Fe-dep_dioxygenase_dom"/>
</dbReference>
<sequence length="171" mass="18882">MGSLLRGLGIDVEDSALSLHTEAKVVNMNFYPPCPNPELTVGVGRHYDMAALTILLQDDIEGLYIKVEEKGWIEIPPIEGALVINVGDTLEILSNGRYKSAEHRVIGNSTKARVSVPIFVTPRLQTMIGPLSGLPEKDGKTVYKHALFGDYMANYFAGVHQWKKTLDFARV</sequence>
<evidence type="ECO:0000256" key="2">
    <source>
        <dbReference type="ARBA" id="ARBA00023004"/>
    </source>
</evidence>
<dbReference type="PROSITE" id="PS51471">
    <property type="entry name" value="FE2OG_OXY"/>
    <property type="match status" value="1"/>
</dbReference>
<dbReference type="Proteomes" id="UP000655225">
    <property type="component" value="Unassembled WGS sequence"/>
</dbReference>
<evidence type="ECO:0000259" key="3">
    <source>
        <dbReference type="PROSITE" id="PS51471"/>
    </source>
</evidence>
<accession>A0A834ZQD7</accession>
<evidence type="ECO:0000256" key="1">
    <source>
        <dbReference type="ARBA" id="ARBA00022723"/>
    </source>
</evidence>
<evidence type="ECO:0000313" key="4">
    <source>
        <dbReference type="EMBL" id="KAF8407646.1"/>
    </source>
</evidence>
<dbReference type="InterPro" id="IPR027443">
    <property type="entry name" value="IPNS-like_sf"/>
</dbReference>
<reference evidence="4 5" key="1">
    <citation type="submission" date="2020-04" db="EMBL/GenBank/DDBJ databases">
        <title>Plant Genome Project.</title>
        <authorList>
            <person name="Zhang R.-G."/>
        </authorList>
    </citation>
    <scope>NUCLEOTIDE SEQUENCE [LARGE SCALE GENOMIC DNA]</scope>
    <source>
        <strain evidence="4">YNK0</strain>
        <tissue evidence="4">Leaf</tissue>
    </source>
</reference>
<comment type="caution">
    <text evidence="4">The sequence shown here is derived from an EMBL/GenBank/DDBJ whole genome shotgun (WGS) entry which is preliminary data.</text>
</comment>
<dbReference type="EMBL" id="JABCRI010000004">
    <property type="protein sequence ID" value="KAF8407646.1"/>
    <property type="molecule type" value="Genomic_DNA"/>
</dbReference>
<proteinExistence type="predicted"/>
<dbReference type="OrthoDB" id="288590at2759"/>
<feature type="domain" description="Fe2OG dioxygenase" evidence="3">
    <location>
        <begin position="19"/>
        <end position="122"/>
    </location>
</feature>
<dbReference type="GO" id="GO:0046872">
    <property type="term" value="F:metal ion binding"/>
    <property type="evidence" value="ECO:0007669"/>
    <property type="project" value="UniProtKB-KW"/>
</dbReference>
<dbReference type="OMA" id="ENEGEWM"/>
<dbReference type="Gene3D" id="2.60.120.330">
    <property type="entry name" value="B-lactam Antibiotic, Isopenicillin N Synthase, Chain"/>
    <property type="match status" value="1"/>
</dbReference>
<keyword evidence="1" id="KW-0479">Metal-binding</keyword>
<organism evidence="4 5">
    <name type="scientific">Tetracentron sinense</name>
    <name type="common">Spur-leaf</name>
    <dbReference type="NCBI Taxonomy" id="13715"/>
    <lineage>
        <taxon>Eukaryota</taxon>
        <taxon>Viridiplantae</taxon>
        <taxon>Streptophyta</taxon>
        <taxon>Embryophyta</taxon>
        <taxon>Tracheophyta</taxon>
        <taxon>Spermatophyta</taxon>
        <taxon>Magnoliopsida</taxon>
        <taxon>Trochodendrales</taxon>
        <taxon>Trochodendraceae</taxon>
        <taxon>Tetracentron</taxon>
    </lineage>
</organism>
<keyword evidence="5" id="KW-1185">Reference proteome</keyword>
<protein>
    <recommendedName>
        <fullName evidence="3">Fe2OG dioxygenase domain-containing protein</fullName>
    </recommendedName>
</protein>
<dbReference type="PANTHER" id="PTHR47991">
    <property type="entry name" value="OXOGLUTARATE/IRON-DEPENDENT DIOXYGENASE"/>
    <property type="match status" value="1"/>
</dbReference>
<keyword evidence="2" id="KW-0408">Iron</keyword>
<evidence type="ECO:0000313" key="5">
    <source>
        <dbReference type="Proteomes" id="UP000655225"/>
    </source>
</evidence>
<dbReference type="Pfam" id="PF03171">
    <property type="entry name" value="2OG-FeII_Oxy"/>
    <property type="match status" value="1"/>
</dbReference>
<dbReference type="AlphaFoldDB" id="A0A834ZQD7"/>
<gene>
    <name evidence="4" type="ORF">HHK36_006779</name>
</gene>
<name>A0A834ZQD7_TETSI</name>
<dbReference type="InterPro" id="IPR044861">
    <property type="entry name" value="IPNS-like_FE2OG_OXY"/>
</dbReference>
<dbReference type="InterPro" id="IPR050295">
    <property type="entry name" value="Plant_2OG-oxidoreductases"/>
</dbReference>